<evidence type="ECO:0000256" key="6">
    <source>
        <dbReference type="ARBA" id="ARBA00023242"/>
    </source>
</evidence>
<keyword evidence="4" id="KW-0238">DNA-binding</keyword>
<protein>
    <recommendedName>
        <fullName evidence="7">Transcription factor AP-2 C-terminal domain-containing protein</fullName>
    </recommendedName>
</protein>
<dbReference type="PANTHER" id="PTHR10812:SF17">
    <property type="entry name" value="TRANSCRIPTION FACTOR AP-2, ISOFORM D"/>
    <property type="match status" value="1"/>
</dbReference>
<organism evidence="8 9">
    <name type="scientific">Ciona savignyi</name>
    <name type="common">Pacific transparent sea squirt</name>
    <dbReference type="NCBI Taxonomy" id="51511"/>
    <lineage>
        <taxon>Eukaryota</taxon>
        <taxon>Metazoa</taxon>
        <taxon>Chordata</taxon>
        <taxon>Tunicata</taxon>
        <taxon>Ascidiacea</taxon>
        <taxon>Phlebobranchia</taxon>
        <taxon>Cionidae</taxon>
        <taxon>Ciona</taxon>
    </lineage>
</organism>
<dbReference type="Proteomes" id="UP000007875">
    <property type="component" value="Unassembled WGS sequence"/>
</dbReference>
<reference evidence="9" key="1">
    <citation type="submission" date="2003-08" db="EMBL/GenBank/DDBJ databases">
        <authorList>
            <person name="Birren B."/>
            <person name="Nusbaum C."/>
            <person name="Abebe A."/>
            <person name="Abouelleil A."/>
            <person name="Adekoya E."/>
            <person name="Ait-zahra M."/>
            <person name="Allen N."/>
            <person name="Allen T."/>
            <person name="An P."/>
            <person name="Anderson M."/>
            <person name="Anderson S."/>
            <person name="Arachchi H."/>
            <person name="Armbruster J."/>
            <person name="Bachantsang P."/>
            <person name="Baldwin J."/>
            <person name="Barry A."/>
            <person name="Bayul T."/>
            <person name="Blitshsteyn B."/>
            <person name="Bloom T."/>
            <person name="Blye J."/>
            <person name="Boguslavskiy L."/>
            <person name="Borowsky M."/>
            <person name="Boukhgalter B."/>
            <person name="Brunache A."/>
            <person name="Butler J."/>
            <person name="Calixte N."/>
            <person name="Calvo S."/>
            <person name="Camarata J."/>
            <person name="Campo K."/>
            <person name="Chang J."/>
            <person name="Cheshatsang Y."/>
            <person name="Citroen M."/>
            <person name="Collymore A."/>
            <person name="Considine T."/>
            <person name="Cook A."/>
            <person name="Cooke P."/>
            <person name="Corum B."/>
            <person name="Cuomo C."/>
            <person name="David R."/>
            <person name="Dawoe T."/>
            <person name="Degray S."/>
            <person name="Dodge S."/>
            <person name="Dooley K."/>
            <person name="Dorje P."/>
            <person name="Dorjee K."/>
            <person name="Dorris L."/>
            <person name="Duffey N."/>
            <person name="Dupes A."/>
            <person name="Elkins T."/>
            <person name="Engels R."/>
            <person name="Erickson J."/>
            <person name="Farina A."/>
            <person name="Faro S."/>
            <person name="Ferreira P."/>
            <person name="Fischer H."/>
            <person name="Fitzgerald M."/>
            <person name="Foley K."/>
            <person name="Gage D."/>
            <person name="Galagan J."/>
            <person name="Gearin G."/>
            <person name="Gnerre S."/>
            <person name="Gnirke A."/>
            <person name="Goyette A."/>
            <person name="Graham J."/>
            <person name="Grandbois E."/>
            <person name="Gyaltsen K."/>
            <person name="Hafez N."/>
            <person name="Hagopian D."/>
            <person name="Hagos B."/>
            <person name="Hall J."/>
            <person name="Hatcher B."/>
            <person name="Heller A."/>
            <person name="Higgins H."/>
            <person name="Honan T."/>
            <person name="Horn A."/>
            <person name="Houde N."/>
            <person name="Hughes L."/>
            <person name="Hulme W."/>
            <person name="Husby E."/>
            <person name="Iliev I."/>
            <person name="Jaffe D."/>
            <person name="Jones C."/>
            <person name="Kamal M."/>
            <person name="Kamat A."/>
            <person name="Kamvysselis M."/>
            <person name="Karlsson E."/>
            <person name="Kells C."/>
            <person name="Kieu A."/>
            <person name="Kisner P."/>
            <person name="Kodira C."/>
            <person name="Kulbokas E."/>
            <person name="Labutti K."/>
            <person name="Lama D."/>
            <person name="Landers T."/>
            <person name="Leger J."/>
            <person name="Levine S."/>
            <person name="Lewis D."/>
            <person name="Lewis T."/>
            <person name="Lindblad-toh K."/>
            <person name="Liu X."/>
            <person name="Lokyitsang T."/>
            <person name="Lokyitsang Y."/>
            <person name="Lucien O."/>
            <person name="Lui A."/>
            <person name="Ma L.J."/>
            <person name="Mabbitt R."/>
            <person name="Macdonald J."/>
            <person name="Maclean C."/>
            <person name="Major J."/>
            <person name="Manning J."/>
            <person name="Marabella R."/>
            <person name="Maru K."/>
            <person name="Matthews C."/>
            <person name="Mauceli E."/>
            <person name="Mccarthy M."/>
            <person name="Mcdonough S."/>
            <person name="Mcghee T."/>
            <person name="Meldrim J."/>
            <person name="Meneus L."/>
            <person name="Mesirov J."/>
            <person name="Mihalev A."/>
            <person name="Mihova T."/>
            <person name="Mikkelsen T."/>
            <person name="Mlenga V."/>
            <person name="Moru K."/>
            <person name="Mozes J."/>
            <person name="Mulrain L."/>
            <person name="Munson G."/>
            <person name="Naylor J."/>
            <person name="Newes C."/>
            <person name="Nguyen C."/>
            <person name="Nguyen N."/>
            <person name="Nguyen T."/>
            <person name="Nicol R."/>
            <person name="Nielsen C."/>
            <person name="Nizzari M."/>
            <person name="Norbu C."/>
            <person name="Norbu N."/>
            <person name="O'donnell P."/>
            <person name="Okoawo O."/>
            <person name="O'leary S."/>
            <person name="Omotosho B."/>
            <person name="O'neill K."/>
            <person name="Osman S."/>
            <person name="Parker S."/>
            <person name="Perrin D."/>
            <person name="Phunkhang P."/>
            <person name="Piqani B."/>
            <person name="Purcell S."/>
            <person name="Rachupka T."/>
            <person name="Ramasamy U."/>
            <person name="Rameau R."/>
            <person name="Ray V."/>
            <person name="Raymond C."/>
            <person name="Retta R."/>
            <person name="Richardson S."/>
            <person name="Rise C."/>
            <person name="Rodriguez J."/>
            <person name="Rogers J."/>
            <person name="Rogov P."/>
            <person name="Rutman M."/>
            <person name="Schupbach R."/>
            <person name="Seaman C."/>
            <person name="Settipalli S."/>
            <person name="Sharpe T."/>
            <person name="Sheridan J."/>
            <person name="Sherpa N."/>
            <person name="Shi J."/>
            <person name="Smirnov S."/>
            <person name="Smith C."/>
            <person name="Sougnez C."/>
            <person name="Spencer B."/>
            <person name="Stalker J."/>
            <person name="Stange-thomann N."/>
            <person name="Stavropoulos S."/>
            <person name="Stetson K."/>
            <person name="Stone C."/>
            <person name="Stone S."/>
            <person name="Stubbs M."/>
            <person name="Talamas J."/>
            <person name="Tchuinga P."/>
            <person name="Tenzing P."/>
            <person name="Tesfaye S."/>
            <person name="Theodore J."/>
            <person name="Thoulutsang Y."/>
            <person name="Topham K."/>
            <person name="Towey S."/>
            <person name="Tsamla T."/>
            <person name="Tsomo N."/>
            <person name="Vallee D."/>
            <person name="Vassiliev H."/>
            <person name="Venkataraman V."/>
            <person name="Vinson J."/>
            <person name="Vo A."/>
            <person name="Wade C."/>
            <person name="Wang S."/>
            <person name="Wangchuk T."/>
            <person name="Wangdi T."/>
            <person name="Whittaker C."/>
            <person name="Wilkinson J."/>
            <person name="Wu Y."/>
            <person name="Wyman D."/>
            <person name="Yadav S."/>
            <person name="Yang S."/>
            <person name="Yang X."/>
            <person name="Yeager S."/>
            <person name="Yee E."/>
            <person name="Young G."/>
            <person name="Zainoun J."/>
            <person name="Zembeck L."/>
            <person name="Zimmer A."/>
            <person name="Zody M."/>
            <person name="Lander E."/>
        </authorList>
    </citation>
    <scope>NUCLEOTIDE SEQUENCE [LARGE SCALE GENOMIC DNA]</scope>
</reference>
<dbReference type="InterPro" id="IPR013854">
    <property type="entry name" value="TF_AP2_C"/>
</dbReference>
<keyword evidence="3" id="KW-0805">Transcription regulation</keyword>
<dbReference type="InterPro" id="IPR004979">
    <property type="entry name" value="TF_AP2"/>
</dbReference>
<dbReference type="HOGENOM" id="CLU_1558759_0_0_1"/>
<evidence type="ECO:0000313" key="9">
    <source>
        <dbReference type="Proteomes" id="UP000007875"/>
    </source>
</evidence>
<dbReference type="GO" id="GO:0000981">
    <property type="term" value="F:DNA-binding transcription factor activity, RNA polymerase II-specific"/>
    <property type="evidence" value="ECO:0007669"/>
    <property type="project" value="TreeGrafter"/>
</dbReference>
<dbReference type="Ensembl" id="ENSCSAVT00000008442.1">
    <property type="protein sequence ID" value="ENSCSAVP00000008334.1"/>
    <property type="gene ID" value="ENSCSAVG00000004955.1"/>
</dbReference>
<dbReference type="AlphaFoldDB" id="H2YSM4"/>
<accession>H2YSM4</accession>
<proteinExistence type="inferred from homology"/>
<comment type="similarity">
    <text evidence="2">Belongs to the AP-2 family.</text>
</comment>
<name>H2YSM4_CIOSA</name>
<feature type="domain" description="Transcription factor AP-2 C-terminal" evidence="7">
    <location>
        <begin position="28"/>
        <end position="166"/>
    </location>
</feature>
<keyword evidence="5" id="KW-0804">Transcription</keyword>
<keyword evidence="6" id="KW-0539">Nucleus</keyword>
<evidence type="ECO:0000256" key="5">
    <source>
        <dbReference type="ARBA" id="ARBA00023163"/>
    </source>
</evidence>
<dbReference type="GO" id="GO:0000977">
    <property type="term" value="F:RNA polymerase II transcription regulatory region sequence-specific DNA binding"/>
    <property type="evidence" value="ECO:0007669"/>
    <property type="project" value="TreeGrafter"/>
</dbReference>
<dbReference type="Pfam" id="PF03299">
    <property type="entry name" value="TF_AP-2"/>
    <property type="match status" value="1"/>
</dbReference>
<evidence type="ECO:0000313" key="8">
    <source>
        <dbReference type="Ensembl" id="ENSCSAVP00000008334.1"/>
    </source>
</evidence>
<dbReference type="GO" id="GO:0042127">
    <property type="term" value="P:regulation of cell population proliferation"/>
    <property type="evidence" value="ECO:0007669"/>
    <property type="project" value="TreeGrafter"/>
</dbReference>
<reference evidence="8" key="3">
    <citation type="submission" date="2025-09" db="UniProtKB">
        <authorList>
            <consortium name="Ensembl"/>
        </authorList>
    </citation>
    <scope>IDENTIFICATION</scope>
</reference>
<dbReference type="GO" id="GO:0005634">
    <property type="term" value="C:nucleus"/>
    <property type="evidence" value="ECO:0007669"/>
    <property type="project" value="UniProtKB-SubCell"/>
</dbReference>
<dbReference type="PANTHER" id="PTHR10812">
    <property type="entry name" value="TRANSCRIPTION FACTOR AP-2"/>
    <property type="match status" value="1"/>
</dbReference>
<evidence type="ECO:0000259" key="7">
    <source>
        <dbReference type="Pfam" id="PF03299"/>
    </source>
</evidence>
<evidence type="ECO:0000256" key="3">
    <source>
        <dbReference type="ARBA" id="ARBA00023015"/>
    </source>
</evidence>
<sequence length="172" mass="19685">PRKVLTFRCLGRSSERRSRETGVSISAIKLSEIGVLLPQGRRKTAQCTLFTSLTESEANQLCNDFGKLCHYNFPSRPLALCAQERHREETENGYDLVVVDKAIQMVDEFIQLMTPSTSHFPSNGVKQEKRVDEAIYTELYNFDTLTHGFGINTINHVMSTFKNYLNCLKEFR</sequence>
<evidence type="ECO:0000256" key="2">
    <source>
        <dbReference type="ARBA" id="ARBA00007770"/>
    </source>
</evidence>
<evidence type="ECO:0000256" key="4">
    <source>
        <dbReference type="ARBA" id="ARBA00023125"/>
    </source>
</evidence>
<keyword evidence="9" id="KW-1185">Reference proteome</keyword>
<comment type="subcellular location">
    <subcellularLocation>
        <location evidence="1">Nucleus</location>
    </subcellularLocation>
</comment>
<reference evidence="8" key="2">
    <citation type="submission" date="2025-08" db="UniProtKB">
        <authorList>
            <consortium name="Ensembl"/>
        </authorList>
    </citation>
    <scope>IDENTIFICATION</scope>
</reference>
<evidence type="ECO:0000256" key="1">
    <source>
        <dbReference type="ARBA" id="ARBA00004123"/>
    </source>
</evidence>